<dbReference type="EMBL" id="ML179125">
    <property type="protein sequence ID" value="THU99045.1"/>
    <property type="molecule type" value="Genomic_DNA"/>
</dbReference>
<sequence length="223" mass="25827">MPVQNKMWTLKLKTIFLQSWKTHIPKSSTTAATNDIKDILRTFKKYGVRQEGLAFSRKITRSMPIWYHRHADKKIRKLNHSEASICLKKNHKIFSVGEASDFVIHLGNLNHQPIANCECLPCVTTRVDTQCHNPNRCMNRAKDLLNTLPSKWDPRQQLPEDYEREQGAVGDYDQWSYFDPTVTTKGELSDSLRTFTHGELCNDLPDTRPYDGLNNGGHRWVLF</sequence>
<reference evidence="1 2" key="1">
    <citation type="journal article" date="2019" name="Nat. Ecol. Evol.">
        <title>Megaphylogeny resolves global patterns of mushroom evolution.</title>
        <authorList>
            <person name="Varga T."/>
            <person name="Krizsan K."/>
            <person name="Foldi C."/>
            <person name="Dima B."/>
            <person name="Sanchez-Garcia M."/>
            <person name="Sanchez-Ramirez S."/>
            <person name="Szollosi G.J."/>
            <person name="Szarkandi J.G."/>
            <person name="Papp V."/>
            <person name="Albert L."/>
            <person name="Andreopoulos W."/>
            <person name="Angelini C."/>
            <person name="Antonin V."/>
            <person name="Barry K.W."/>
            <person name="Bougher N.L."/>
            <person name="Buchanan P."/>
            <person name="Buyck B."/>
            <person name="Bense V."/>
            <person name="Catcheside P."/>
            <person name="Chovatia M."/>
            <person name="Cooper J."/>
            <person name="Damon W."/>
            <person name="Desjardin D."/>
            <person name="Finy P."/>
            <person name="Geml J."/>
            <person name="Haridas S."/>
            <person name="Hughes K."/>
            <person name="Justo A."/>
            <person name="Karasinski D."/>
            <person name="Kautmanova I."/>
            <person name="Kiss B."/>
            <person name="Kocsube S."/>
            <person name="Kotiranta H."/>
            <person name="LaButti K.M."/>
            <person name="Lechner B.E."/>
            <person name="Liimatainen K."/>
            <person name="Lipzen A."/>
            <person name="Lukacs Z."/>
            <person name="Mihaltcheva S."/>
            <person name="Morgado L.N."/>
            <person name="Niskanen T."/>
            <person name="Noordeloos M.E."/>
            <person name="Ohm R.A."/>
            <person name="Ortiz-Santana B."/>
            <person name="Ovrebo C."/>
            <person name="Racz N."/>
            <person name="Riley R."/>
            <person name="Savchenko A."/>
            <person name="Shiryaev A."/>
            <person name="Soop K."/>
            <person name="Spirin V."/>
            <person name="Szebenyi C."/>
            <person name="Tomsovsky M."/>
            <person name="Tulloss R.E."/>
            <person name="Uehling J."/>
            <person name="Grigoriev I.V."/>
            <person name="Vagvolgyi C."/>
            <person name="Papp T."/>
            <person name="Martin F.M."/>
            <person name="Miettinen O."/>
            <person name="Hibbett D.S."/>
            <person name="Nagy L.G."/>
        </authorList>
    </citation>
    <scope>NUCLEOTIDE SEQUENCE [LARGE SCALE GENOMIC DNA]</scope>
    <source>
        <strain evidence="1 2">CBS 962.96</strain>
    </source>
</reference>
<accession>A0A4V4HGJ1</accession>
<proteinExistence type="predicted"/>
<dbReference type="Proteomes" id="UP000297245">
    <property type="component" value="Unassembled WGS sequence"/>
</dbReference>
<name>A0A4V4HGJ1_DENBC</name>
<evidence type="ECO:0000313" key="2">
    <source>
        <dbReference type="Proteomes" id="UP000297245"/>
    </source>
</evidence>
<protein>
    <submittedName>
        <fullName evidence="1">Uncharacterized protein</fullName>
    </submittedName>
</protein>
<organism evidence="1 2">
    <name type="scientific">Dendrothele bispora (strain CBS 962.96)</name>
    <dbReference type="NCBI Taxonomy" id="1314807"/>
    <lineage>
        <taxon>Eukaryota</taxon>
        <taxon>Fungi</taxon>
        <taxon>Dikarya</taxon>
        <taxon>Basidiomycota</taxon>
        <taxon>Agaricomycotina</taxon>
        <taxon>Agaricomycetes</taxon>
        <taxon>Agaricomycetidae</taxon>
        <taxon>Agaricales</taxon>
        <taxon>Agaricales incertae sedis</taxon>
        <taxon>Dendrothele</taxon>
    </lineage>
</organism>
<dbReference type="OrthoDB" id="3062525at2759"/>
<gene>
    <name evidence="1" type="ORF">K435DRAFT_941360</name>
</gene>
<dbReference type="AlphaFoldDB" id="A0A4V4HGJ1"/>
<evidence type="ECO:0000313" key="1">
    <source>
        <dbReference type="EMBL" id="THU99045.1"/>
    </source>
</evidence>
<keyword evidence="2" id="KW-1185">Reference proteome</keyword>